<evidence type="ECO:0000313" key="2">
    <source>
        <dbReference type="EMBL" id="EKV27524.1"/>
    </source>
</evidence>
<dbReference type="PATRIC" id="fig|1238182.3.peg.3584"/>
<protein>
    <submittedName>
        <fullName evidence="2">NnrS protein involved in response to NO</fullName>
    </submittedName>
</protein>
<feature type="transmembrane region" description="Helical" evidence="1">
    <location>
        <begin position="161"/>
        <end position="183"/>
    </location>
</feature>
<feature type="transmembrane region" description="Helical" evidence="1">
    <location>
        <begin position="232"/>
        <end position="249"/>
    </location>
</feature>
<gene>
    <name evidence="2" type="ORF">C882_1370</name>
</gene>
<dbReference type="RefSeq" id="WP_009542026.1">
    <property type="nucleotide sequence ID" value="NZ_ANHY01000019.1"/>
</dbReference>
<dbReference type="InterPro" id="IPR010266">
    <property type="entry name" value="NnrS"/>
</dbReference>
<feature type="transmembrane region" description="Helical" evidence="1">
    <location>
        <begin position="317"/>
        <end position="339"/>
    </location>
</feature>
<name>K9GRZ3_9PROT</name>
<feature type="transmembrane region" description="Helical" evidence="1">
    <location>
        <begin position="346"/>
        <end position="365"/>
    </location>
</feature>
<keyword evidence="1" id="KW-0812">Transmembrane</keyword>
<keyword evidence="1" id="KW-0472">Membrane</keyword>
<feature type="transmembrane region" description="Helical" evidence="1">
    <location>
        <begin position="137"/>
        <end position="154"/>
    </location>
</feature>
<dbReference type="Pfam" id="PF05940">
    <property type="entry name" value="NnrS"/>
    <property type="match status" value="1"/>
</dbReference>
<feature type="transmembrane region" description="Helical" evidence="1">
    <location>
        <begin position="385"/>
        <end position="404"/>
    </location>
</feature>
<proteinExistence type="predicted"/>
<evidence type="ECO:0000313" key="3">
    <source>
        <dbReference type="Proteomes" id="UP000009881"/>
    </source>
</evidence>
<dbReference type="AlphaFoldDB" id="K9GRZ3"/>
<feature type="transmembrane region" description="Helical" evidence="1">
    <location>
        <begin position="105"/>
        <end position="131"/>
    </location>
</feature>
<dbReference type="EMBL" id="ANHY01000019">
    <property type="protein sequence ID" value="EKV27524.1"/>
    <property type="molecule type" value="Genomic_DNA"/>
</dbReference>
<feature type="transmembrane region" description="Helical" evidence="1">
    <location>
        <begin position="76"/>
        <end position="93"/>
    </location>
</feature>
<comment type="caution">
    <text evidence="2">The sequence shown here is derived from an EMBL/GenBank/DDBJ whole genome shotgun (WGS) entry which is preliminary data.</text>
</comment>
<dbReference type="Proteomes" id="UP000009881">
    <property type="component" value="Unassembled WGS sequence"/>
</dbReference>
<keyword evidence="1" id="KW-1133">Transmembrane helix</keyword>
<feature type="transmembrane region" description="Helical" evidence="1">
    <location>
        <begin position="34"/>
        <end position="56"/>
    </location>
</feature>
<feature type="transmembrane region" description="Helical" evidence="1">
    <location>
        <begin position="285"/>
        <end position="305"/>
    </location>
</feature>
<dbReference type="STRING" id="1238182.C882_1370"/>
<organism evidence="2 3">
    <name type="scientific">Caenispirillum salinarum AK4</name>
    <dbReference type="NCBI Taxonomy" id="1238182"/>
    <lineage>
        <taxon>Bacteria</taxon>
        <taxon>Pseudomonadati</taxon>
        <taxon>Pseudomonadota</taxon>
        <taxon>Alphaproteobacteria</taxon>
        <taxon>Rhodospirillales</taxon>
        <taxon>Novispirillaceae</taxon>
        <taxon>Caenispirillum</taxon>
    </lineage>
</organism>
<dbReference type="OrthoDB" id="9770040at2"/>
<evidence type="ECO:0000256" key="1">
    <source>
        <dbReference type="SAM" id="Phobius"/>
    </source>
</evidence>
<accession>K9GRZ3</accession>
<keyword evidence="3" id="KW-1185">Reference proteome</keyword>
<feature type="transmembrane region" description="Helical" evidence="1">
    <location>
        <begin position="189"/>
        <end position="211"/>
    </location>
</feature>
<dbReference type="eggNOG" id="COG3213">
    <property type="taxonomic scope" value="Bacteria"/>
</dbReference>
<sequence>MTDSAAAPDADDARRRAGAFDRPPLILFRSGFRAFFLLAGLQGAFAMALWTLWLSAPAGGALGAAADPVGWHAHEMLFGYTVAAAAGFLLTAVPNWTGTAAAKSWTIVLLATLWLAGRVGMWLAGIIPAWLTAALDLAFLPALIAVLATALLPVGNRRNHVFLLLLGVWWLCSLLDHVAFMGLEPSGTYARRLAVDVAAIMMIIVGGRIVPSFTRNWLKAQGRTDSVRVDTGLERVSILLAFLVMILHALGAWDWMVGLVALLAGVSVLWRLGRWSGFSTLSEPILFILHVGYGWIGIAFLLEAASLLADWVPYTTAWHAMTAGAVGTLTLAVMTRAALGHSGRPIVAAPLTIAAYVLVNMAALVRVFGPLIKPEGYTALVSAAGWLWALAFICYLIVYLPLYLRPRADGKPG</sequence>
<feature type="transmembrane region" description="Helical" evidence="1">
    <location>
        <begin position="255"/>
        <end position="273"/>
    </location>
</feature>
<reference evidence="2 3" key="1">
    <citation type="journal article" date="2013" name="Genome Announc.">
        <title>Draft Genome Sequence of an Alphaproteobacterium, Caenispirillum salinarum AK4(T), Isolated from a Solar Saltern.</title>
        <authorList>
            <person name="Khatri I."/>
            <person name="Singh A."/>
            <person name="Korpole S."/>
            <person name="Pinnaka A.K."/>
            <person name="Subramanian S."/>
        </authorList>
    </citation>
    <scope>NUCLEOTIDE SEQUENCE [LARGE SCALE GENOMIC DNA]</scope>
    <source>
        <strain evidence="2 3">AK4</strain>
    </source>
</reference>